<sequence length="94" mass="10685">MRTKGLMRRNPGAGGRVHFPRIMPKTSLTRGEGRRACSRYPLPRVRYLLSAAGVKRAGKLFEISLERSADDIWRWVQVSQQVKAEKKASSSVRM</sequence>
<evidence type="ECO:0000313" key="2">
    <source>
        <dbReference type="EMBL" id="GBN49095.1"/>
    </source>
</evidence>
<organism evidence="2 3">
    <name type="scientific">Araneus ventricosus</name>
    <name type="common">Orbweaver spider</name>
    <name type="synonym">Epeira ventricosa</name>
    <dbReference type="NCBI Taxonomy" id="182803"/>
    <lineage>
        <taxon>Eukaryota</taxon>
        <taxon>Metazoa</taxon>
        <taxon>Ecdysozoa</taxon>
        <taxon>Arthropoda</taxon>
        <taxon>Chelicerata</taxon>
        <taxon>Arachnida</taxon>
        <taxon>Araneae</taxon>
        <taxon>Araneomorphae</taxon>
        <taxon>Entelegynae</taxon>
        <taxon>Araneoidea</taxon>
        <taxon>Araneidae</taxon>
        <taxon>Araneus</taxon>
    </lineage>
</organism>
<reference evidence="2 3" key="1">
    <citation type="journal article" date="2019" name="Sci. Rep.">
        <title>Orb-weaving spider Araneus ventricosus genome elucidates the spidroin gene catalogue.</title>
        <authorList>
            <person name="Kono N."/>
            <person name="Nakamura H."/>
            <person name="Ohtoshi R."/>
            <person name="Moran D.A.P."/>
            <person name="Shinohara A."/>
            <person name="Yoshida Y."/>
            <person name="Fujiwara M."/>
            <person name="Mori M."/>
            <person name="Tomita M."/>
            <person name="Arakawa K."/>
        </authorList>
    </citation>
    <scope>NUCLEOTIDE SEQUENCE [LARGE SCALE GENOMIC DNA]</scope>
</reference>
<name>A0A4Y2PAU8_ARAVE</name>
<protein>
    <submittedName>
        <fullName evidence="2">Uncharacterized protein</fullName>
    </submittedName>
</protein>
<evidence type="ECO:0000256" key="1">
    <source>
        <dbReference type="SAM" id="MobiDB-lite"/>
    </source>
</evidence>
<dbReference type="AlphaFoldDB" id="A0A4Y2PAU8"/>
<accession>A0A4Y2PAU8</accession>
<proteinExistence type="predicted"/>
<keyword evidence="3" id="KW-1185">Reference proteome</keyword>
<dbReference type="Proteomes" id="UP000499080">
    <property type="component" value="Unassembled WGS sequence"/>
</dbReference>
<dbReference type="EMBL" id="BGPR01011000">
    <property type="protein sequence ID" value="GBN49095.1"/>
    <property type="molecule type" value="Genomic_DNA"/>
</dbReference>
<feature type="region of interest" description="Disordered" evidence="1">
    <location>
        <begin position="1"/>
        <end position="20"/>
    </location>
</feature>
<evidence type="ECO:0000313" key="3">
    <source>
        <dbReference type="Proteomes" id="UP000499080"/>
    </source>
</evidence>
<gene>
    <name evidence="2" type="ORF">AVEN_207956_1</name>
</gene>
<comment type="caution">
    <text evidence="2">The sequence shown here is derived from an EMBL/GenBank/DDBJ whole genome shotgun (WGS) entry which is preliminary data.</text>
</comment>